<evidence type="ECO:0000313" key="1">
    <source>
        <dbReference type="EMBL" id="KAJ3654193.1"/>
    </source>
</evidence>
<protein>
    <submittedName>
        <fullName evidence="1">Uncharacterized protein</fullName>
    </submittedName>
</protein>
<dbReference type="AlphaFoldDB" id="A0AA38IAJ4"/>
<proteinExistence type="predicted"/>
<dbReference type="Proteomes" id="UP001168821">
    <property type="component" value="Unassembled WGS sequence"/>
</dbReference>
<organism evidence="1 2">
    <name type="scientific">Zophobas morio</name>
    <dbReference type="NCBI Taxonomy" id="2755281"/>
    <lineage>
        <taxon>Eukaryota</taxon>
        <taxon>Metazoa</taxon>
        <taxon>Ecdysozoa</taxon>
        <taxon>Arthropoda</taxon>
        <taxon>Hexapoda</taxon>
        <taxon>Insecta</taxon>
        <taxon>Pterygota</taxon>
        <taxon>Neoptera</taxon>
        <taxon>Endopterygota</taxon>
        <taxon>Coleoptera</taxon>
        <taxon>Polyphaga</taxon>
        <taxon>Cucujiformia</taxon>
        <taxon>Tenebrionidae</taxon>
        <taxon>Zophobas</taxon>
    </lineage>
</organism>
<evidence type="ECO:0000313" key="2">
    <source>
        <dbReference type="Proteomes" id="UP001168821"/>
    </source>
</evidence>
<comment type="caution">
    <text evidence="1">The sequence shown here is derived from an EMBL/GenBank/DDBJ whole genome shotgun (WGS) entry which is preliminary data.</text>
</comment>
<sequence length="136" mass="15688">MTLSYAISEDRTNDVVEVSITRYRCSLQTMQQQEKLGGQLYIKITAFEHEDLIQKMKSDRFDPTISLKLEANTAALRARVNNYNLEQVKILVRLICKNILGKKVVLGKIEIDSNSDLWKEIVRTPSVPITRMINFE</sequence>
<name>A0AA38IAJ4_9CUCU</name>
<gene>
    <name evidence="1" type="ORF">Zmor_013398</name>
</gene>
<keyword evidence="2" id="KW-1185">Reference proteome</keyword>
<accession>A0AA38IAJ4</accession>
<reference evidence="1" key="1">
    <citation type="journal article" date="2023" name="G3 (Bethesda)">
        <title>Whole genome assemblies of Zophobas morio and Tenebrio molitor.</title>
        <authorList>
            <person name="Kaur S."/>
            <person name="Stinson S.A."/>
            <person name="diCenzo G.C."/>
        </authorList>
    </citation>
    <scope>NUCLEOTIDE SEQUENCE</scope>
    <source>
        <strain evidence="1">QUZm001</strain>
    </source>
</reference>
<dbReference type="EMBL" id="JALNTZ010000004">
    <property type="protein sequence ID" value="KAJ3654193.1"/>
    <property type="molecule type" value="Genomic_DNA"/>
</dbReference>